<protein>
    <recommendedName>
        <fullName evidence="2">DUF732 domain-containing protein</fullName>
    </recommendedName>
</protein>
<dbReference type="InterPro" id="IPR007969">
    <property type="entry name" value="DUF732"/>
</dbReference>
<feature type="chain" id="PRO_5019280360" description="DUF732 domain-containing protein" evidence="1">
    <location>
        <begin position="26"/>
        <end position="111"/>
    </location>
</feature>
<keyword evidence="1" id="KW-0732">Signal</keyword>
<evidence type="ECO:0000313" key="4">
    <source>
        <dbReference type="Proteomes" id="UP000269998"/>
    </source>
</evidence>
<dbReference type="KEGG" id="mbai:MB901379_01871"/>
<sequence length="111" mass="11141" precursor="true">MKLLLAVIAVTGAVLSIGMAVPAHADGIDDEFLVALGKVGITYPDPARAIAAGRWVCQQVSNGTQTIDVVKQVQSFNAGLQGDSAAKFTAIAANAYCPTVLATSGGQAGPG</sequence>
<keyword evidence="4" id="KW-1185">Reference proteome</keyword>
<dbReference type="EMBL" id="LR130759">
    <property type="protein sequence ID" value="VDM88314.1"/>
    <property type="molecule type" value="Genomic_DNA"/>
</dbReference>
<evidence type="ECO:0000259" key="2">
    <source>
        <dbReference type="Pfam" id="PF05305"/>
    </source>
</evidence>
<reference evidence="4" key="1">
    <citation type="submission" date="2018-02" db="EMBL/GenBank/DDBJ databases">
        <authorList>
            <person name="Seth-Smith MB H."/>
            <person name="Seth-Smith H."/>
        </authorList>
    </citation>
    <scope>NUCLEOTIDE SEQUENCE [LARGE SCALE GENOMIC DNA]</scope>
</reference>
<accession>A0A447GCY9</accession>
<evidence type="ECO:0000256" key="1">
    <source>
        <dbReference type="SAM" id="SignalP"/>
    </source>
</evidence>
<dbReference type="Pfam" id="PF05305">
    <property type="entry name" value="DUF732"/>
    <property type="match status" value="1"/>
</dbReference>
<dbReference type="RefSeq" id="WP_158016306.1">
    <property type="nucleotide sequence ID" value="NZ_CBCSKE010000023.1"/>
</dbReference>
<proteinExistence type="predicted"/>
<name>A0A447GCY9_9MYCO</name>
<feature type="signal peptide" evidence="1">
    <location>
        <begin position="1"/>
        <end position="25"/>
    </location>
</feature>
<feature type="domain" description="DUF732" evidence="2">
    <location>
        <begin position="29"/>
        <end position="98"/>
    </location>
</feature>
<organism evidence="3 4">
    <name type="scientific">Mycobacterium basiliense</name>
    <dbReference type="NCBI Taxonomy" id="2094119"/>
    <lineage>
        <taxon>Bacteria</taxon>
        <taxon>Bacillati</taxon>
        <taxon>Actinomycetota</taxon>
        <taxon>Actinomycetes</taxon>
        <taxon>Mycobacteriales</taxon>
        <taxon>Mycobacteriaceae</taxon>
        <taxon>Mycobacterium</taxon>
    </lineage>
</organism>
<gene>
    <name evidence="3" type="ORF">MB901379_01871</name>
</gene>
<dbReference type="OrthoDB" id="4382032at2"/>
<dbReference type="AlphaFoldDB" id="A0A447GCY9"/>
<dbReference type="Proteomes" id="UP000269998">
    <property type="component" value="Chromosome"/>
</dbReference>
<evidence type="ECO:0000313" key="3">
    <source>
        <dbReference type="EMBL" id="VDM88314.1"/>
    </source>
</evidence>